<gene>
    <name evidence="2" type="ORF">KP509_26G001800</name>
</gene>
<keyword evidence="3" id="KW-1185">Reference proteome</keyword>
<dbReference type="EMBL" id="CM035431">
    <property type="protein sequence ID" value="KAH7295976.1"/>
    <property type="molecule type" value="Genomic_DNA"/>
</dbReference>
<organism evidence="2 3">
    <name type="scientific">Ceratopteris richardii</name>
    <name type="common">Triangle waterfern</name>
    <dbReference type="NCBI Taxonomy" id="49495"/>
    <lineage>
        <taxon>Eukaryota</taxon>
        <taxon>Viridiplantae</taxon>
        <taxon>Streptophyta</taxon>
        <taxon>Embryophyta</taxon>
        <taxon>Tracheophyta</taxon>
        <taxon>Polypodiopsida</taxon>
        <taxon>Polypodiidae</taxon>
        <taxon>Polypodiales</taxon>
        <taxon>Pteridineae</taxon>
        <taxon>Pteridaceae</taxon>
        <taxon>Parkerioideae</taxon>
        <taxon>Ceratopteris</taxon>
    </lineage>
</organism>
<proteinExistence type="predicted"/>
<evidence type="ECO:0000313" key="2">
    <source>
        <dbReference type="EMBL" id="KAH7295976.1"/>
    </source>
</evidence>
<dbReference type="Proteomes" id="UP000825935">
    <property type="component" value="Chromosome 26"/>
</dbReference>
<comment type="caution">
    <text evidence="2">The sequence shown here is derived from an EMBL/GenBank/DDBJ whole genome shotgun (WGS) entry which is preliminary data.</text>
</comment>
<feature type="compositionally biased region" description="Low complexity" evidence="1">
    <location>
        <begin position="48"/>
        <end position="59"/>
    </location>
</feature>
<protein>
    <submittedName>
        <fullName evidence="2">Uncharacterized protein</fullName>
    </submittedName>
</protein>
<evidence type="ECO:0000256" key="1">
    <source>
        <dbReference type="SAM" id="MobiDB-lite"/>
    </source>
</evidence>
<dbReference type="AlphaFoldDB" id="A0A8T2RHV2"/>
<feature type="region of interest" description="Disordered" evidence="1">
    <location>
        <begin position="33"/>
        <end position="60"/>
    </location>
</feature>
<evidence type="ECO:0000313" key="3">
    <source>
        <dbReference type="Proteomes" id="UP000825935"/>
    </source>
</evidence>
<reference evidence="2" key="1">
    <citation type="submission" date="2021-08" db="EMBL/GenBank/DDBJ databases">
        <title>WGS assembly of Ceratopteris richardii.</title>
        <authorList>
            <person name="Marchant D.B."/>
            <person name="Chen G."/>
            <person name="Jenkins J."/>
            <person name="Shu S."/>
            <person name="Leebens-Mack J."/>
            <person name="Grimwood J."/>
            <person name="Schmutz J."/>
            <person name="Soltis P."/>
            <person name="Soltis D."/>
            <person name="Chen Z.-H."/>
        </authorList>
    </citation>
    <scope>NUCLEOTIDE SEQUENCE</scope>
    <source>
        <strain evidence="2">Whitten #5841</strain>
        <tissue evidence="2">Leaf</tissue>
    </source>
</reference>
<accession>A0A8T2RHV2</accession>
<name>A0A8T2RHV2_CERRI</name>
<sequence length="81" mass="9598">MPHRQMRKHGKEDEGSRFSELKILHLLLFRKHNKEDDGKRRRRKQLESSESSSLGTTRQTTITVSYTSRIDKAKHGCPYWT</sequence>